<evidence type="ECO:0000313" key="3">
    <source>
        <dbReference type="EMBL" id="RUQ71366.1"/>
    </source>
</evidence>
<dbReference type="GO" id="GO:0005507">
    <property type="term" value="F:copper ion binding"/>
    <property type="evidence" value="ECO:0007669"/>
    <property type="project" value="InterPro"/>
</dbReference>
<proteinExistence type="predicted"/>
<dbReference type="EMBL" id="RZIJ01000008">
    <property type="protein sequence ID" value="RUQ71366.1"/>
    <property type="molecule type" value="Genomic_DNA"/>
</dbReference>
<dbReference type="Pfam" id="PF00403">
    <property type="entry name" value="HMA"/>
    <property type="match status" value="1"/>
</dbReference>
<reference evidence="3 4" key="1">
    <citation type="submission" date="2018-12" db="EMBL/GenBank/DDBJ databases">
        <authorList>
            <person name="Yang Y."/>
        </authorList>
    </citation>
    <scope>NUCLEOTIDE SEQUENCE [LARGE SCALE GENOMIC DNA]</scope>
    <source>
        <strain evidence="3 4">GSF71</strain>
    </source>
</reference>
<dbReference type="InterPro" id="IPR036163">
    <property type="entry name" value="HMA_dom_sf"/>
</dbReference>
<dbReference type="InterPro" id="IPR006121">
    <property type="entry name" value="HMA_dom"/>
</dbReference>
<dbReference type="AlphaFoldDB" id="A0A3S0WM20"/>
<dbReference type="OrthoDB" id="9801832at2"/>
<sequence length="66" mass="6871">MQTVKVDGMTCGHCAQTVTKALEALPAVERALVDLKTGEVVVEGSAEPGAIRKAIEDAGYEVRDAA</sequence>
<protein>
    <submittedName>
        <fullName evidence="3">Heavy-metal-associated domain-containing protein</fullName>
    </submittedName>
</protein>
<evidence type="ECO:0000259" key="2">
    <source>
        <dbReference type="PROSITE" id="PS50846"/>
    </source>
</evidence>
<dbReference type="PRINTS" id="PR00944">
    <property type="entry name" value="CUEXPORT"/>
</dbReference>
<feature type="domain" description="HMA" evidence="2">
    <location>
        <begin position="1"/>
        <end position="63"/>
    </location>
</feature>
<dbReference type="FunFam" id="3.30.70.100:FF:000001">
    <property type="entry name" value="ATPase copper transporting beta"/>
    <property type="match status" value="1"/>
</dbReference>
<evidence type="ECO:0000313" key="4">
    <source>
        <dbReference type="Proteomes" id="UP000280346"/>
    </source>
</evidence>
<dbReference type="GO" id="GO:0006825">
    <property type="term" value="P:copper ion transport"/>
    <property type="evidence" value="ECO:0007669"/>
    <property type="project" value="InterPro"/>
</dbReference>
<dbReference type="InterPro" id="IPR000428">
    <property type="entry name" value="Cu-bd"/>
</dbReference>
<dbReference type="RefSeq" id="WP_126998065.1">
    <property type="nucleotide sequence ID" value="NZ_JAKOAR010000040.1"/>
</dbReference>
<gene>
    <name evidence="3" type="ORF">EJ913_11950</name>
</gene>
<accession>A0A3S0WM20</accession>
<dbReference type="PROSITE" id="PS50846">
    <property type="entry name" value="HMA_2"/>
    <property type="match status" value="1"/>
</dbReference>
<dbReference type="InterPro" id="IPR017969">
    <property type="entry name" value="Heavy-metal-associated_CS"/>
</dbReference>
<dbReference type="SUPFAM" id="SSF55008">
    <property type="entry name" value="HMA, heavy metal-associated domain"/>
    <property type="match status" value="1"/>
</dbReference>
<organism evidence="3 4">
    <name type="scientific">Azospirillum doebereinerae</name>
    <dbReference type="NCBI Taxonomy" id="92933"/>
    <lineage>
        <taxon>Bacteria</taxon>
        <taxon>Pseudomonadati</taxon>
        <taxon>Pseudomonadota</taxon>
        <taxon>Alphaproteobacteria</taxon>
        <taxon>Rhodospirillales</taxon>
        <taxon>Azospirillaceae</taxon>
        <taxon>Azospirillum</taxon>
    </lineage>
</organism>
<keyword evidence="4" id="KW-1185">Reference proteome</keyword>
<comment type="caution">
    <text evidence="3">The sequence shown here is derived from an EMBL/GenBank/DDBJ whole genome shotgun (WGS) entry which is preliminary data.</text>
</comment>
<dbReference type="Proteomes" id="UP000280346">
    <property type="component" value="Unassembled WGS sequence"/>
</dbReference>
<evidence type="ECO:0000256" key="1">
    <source>
        <dbReference type="ARBA" id="ARBA00022723"/>
    </source>
</evidence>
<name>A0A3S0WM20_9PROT</name>
<dbReference type="CDD" id="cd00371">
    <property type="entry name" value="HMA"/>
    <property type="match status" value="1"/>
</dbReference>
<dbReference type="Gene3D" id="3.30.70.100">
    <property type="match status" value="1"/>
</dbReference>
<keyword evidence="1" id="KW-0479">Metal-binding</keyword>
<dbReference type="PROSITE" id="PS01047">
    <property type="entry name" value="HMA_1"/>
    <property type="match status" value="1"/>
</dbReference>